<gene>
    <name evidence="1" type="ORF">MILVUS5_LOCUS32713</name>
</gene>
<name>A0ACB0LFZ0_TRIPR</name>
<dbReference type="EMBL" id="CASHSV030000513">
    <property type="protein sequence ID" value="CAJ2668295.1"/>
    <property type="molecule type" value="Genomic_DNA"/>
</dbReference>
<protein>
    <submittedName>
        <fullName evidence="1">Uncharacterized protein</fullName>
    </submittedName>
</protein>
<comment type="caution">
    <text evidence="1">The sequence shown here is derived from an EMBL/GenBank/DDBJ whole genome shotgun (WGS) entry which is preliminary data.</text>
</comment>
<dbReference type="Proteomes" id="UP001177021">
    <property type="component" value="Unassembled WGS sequence"/>
</dbReference>
<organism evidence="1 2">
    <name type="scientific">Trifolium pratense</name>
    <name type="common">Red clover</name>
    <dbReference type="NCBI Taxonomy" id="57577"/>
    <lineage>
        <taxon>Eukaryota</taxon>
        <taxon>Viridiplantae</taxon>
        <taxon>Streptophyta</taxon>
        <taxon>Embryophyta</taxon>
        <taxon>Tracheophyta</taxon>
        <taxon>Spermatophyta</taxon>
        <taxon>Magnoliopsida</taxon>
        <taxon>eudicotyledons</taxon>
        <taxon>Gunneridae</taxon>
        <taxon>Pentapetalae</taxon>
        <taxon>rosids</taxon>
        <taxon>fabids</taxon>
        <taxon>Fabales</taxon>
        <taxon>Fabaceae</taxon>
        <taxon>Papilionoideae</taxon>
        <taxon>50 kb inversion clade</taxon>
        <taxon>NPAAA clade</taxon>
        <taxon>Hologalegina</taxon>
        <taxon>IRL clade</taxon>
        <taxon>Trifolieae</taxon>
        <taxon>Trifolium</taxon>
    </lineage>
</organism>
<evidence type="ECO:0000313" key="1">
    <source>
        <dbReference type="EMBL" id="CAJ2668295.1"/>
    </source>
</evidence>
<accession>A0ACB0LFZ0</accession>
<proteinExistence type="predicted"/>
<reference evidence="1" key="1">
    <citation type="submission" date="2023-10" db="EMBL/GenBank/DDBJ databases">
        <authorList>
            <person name="Rodriguez Cubillos JULIANA M."/>
            <person name="De Vega J."/>
        </authorList>
    </citation>
    <scope>NUCLEOTIDE SEQUENCE</scope>
</reference>
<sequence>MAENKLMSFAAAQERETMLVDIQQKENFTTEFRSYEDDAWYTVMVMMDDNGTLRVRFEKSINEEDQMFEPSFFGSMEDLLDFEKRFRPLSIQVQDDECDMLVPDVKVCACQHFGPDELRFYDAVIDSVEKNKHSRKKNAECFCNFKLSWLNGPKVGKSTAAKIGDICIIQPILQLDPVVATFLEIARWRLESQSEQEMLETENHKEHSNANRRGKQSVVRACARSPEVDLEATMEDMELEGKRNVCMILIGNLDRELRPSTTVEFLYQHTLVTASVFIFPSLSSETFTRGAIMLHTENDFQKLGDFLENPNHMITSSTGRPWVVIEKQVGLKNIKASIGTLLPNSEDVIQGNNRKSNDLKIVCSGTQEFKRADAMRELYLEFADHQVRMHKSLASEEGSIYIYT</sequence>
<keyword evidence="2" id="KW-1185">Reference proteome</keyword>
<evidence type="ECO:0000313" key="2">
    <source>
        <dbReference type="Proteomes" id="UP001177021"/>
    </source>
</evidence>